<dbReference type="RefSeq" id="WP_191176219.1">
    <property type="nucleotide sequence ID" value="NZ_JACWMW010000003.1"/>
</dbReference>
<keyword evidence="6" id="KW-1133">Transmembrane helix</keyword>
<dbReference type="CDD" id="cd07989">
    <property type="entry name" value="LPLAT_AGPAT-like"/>
    <property type="match status" value="1"/>
</dbReference>
<evidence type="ECO:0000256" key="5">
    <source>
        <dbReference type="ARBA" id="ARBA00023315"/>
    </source>
</evidence>
<evidence type="ECO:0000256" key="6">
    <source>
        <dbReference type="SAM" id="Phobius"/>
    </source>
</evidence>
<name>A0ABR7X716_9SPHI</name>
<comment type="caution">
    <text evidence="8">The sequence shown here is derived from an EMBL/GenBank/DDBJ whole genome shotgun (WGS) entry which is preliminary data.</text>
</comment>
<protein>
    <submittedName>
        <fullName evidence="8">1-acyl-sn-glycerol-3-phosphate acyltransferase</fullName>
    </submittedName>
</protein>
<comment type="pathway">
    <text evidence="1">Lipid metabolism.</text>
</comment>
<evidence type="ECO:0000256" key="3">
    <source>
        <dbReference type="ARBA" id="ARBA00022679"/>
    </source>
</evidence>
<evidence type="ECO:0000313" key="8">
    <source>
        <dbReference type="EMBL" id="MBD1386359.1"/>
    </source>
</evidence>
<evidence type="ECO:0000256" key="2">
    <source>
        <dbReference type="ARBA" id="ARBA00022516"/>
    </source>
</evidence>
<keyword evidence="9" id="KW-1185">Reference proteome</keyword>
<dbReference type="InterPro" id="IPR002123">
    <property type="entry name" value="Plipid/glycerol_acylTrfase"/>
</dbReference>
<evidence type="ECO:0000256" key="1">
    <source>
        <dbReference type="ARBA" id="ARBA00005189"/>
    </source>
</evidence>
<dbReference type="PANTHER" id="PTHR10434:SF64">
    <property type="entry name" value="1-ACYL-SN-GLYCEROL-3-PHOSPHATE ACYLTRANSFERASE-RELATED"/>
    <property type="match status" value="1"/>
</dbReference>
<dbReference type="GO" id="GO:0016746">
    <property type="term" value="F:acyltransferase activity"/>
    <property type="evidence" value="ECO:0007669"/>
    <property type="project" value="UniProtKB-KW"/>
</dbReference>
<dbReference type="EMBL" id="JACWMW010000003">
    <property type="protein sequence ID" value="MBD1386359.1"/>
    <property type="molecule type" value="Genomic_DNA"/>
</dbReference>
<keyword evidence="5 8" id="KW-0012">Acyltransferase</keyword>
<reference evidence="8 9" key="1">
    <citation type="submission" date="2020-09" db="EMBL/GenBank/DDBJ databases">
        <title>Novel species of Mucilaginibacter isolated from a glacier on the Tibetan Plateau.</title>
        <authorList>
            <person name="Liu Q."/>
            <person name="Xin Y.-H."/>
        </authorList>
    </citation>
    <scope>NUCLEOTIDE SEQUENCE [LARGE SCALE GENOMIC DNA]</scope>
    <source>
        <strain evidence="8 9">CGMCC 1.13878</strain>
    </source>
</reference>
<keyword evidence="6" id="KW-0472">Membrane</keyword>
<dbReference type="SUPFAM" id="SSF69593">
    <property type="entry name" value="Glycerol-3-phosphate (1)-acyltransferase"/>
    <property type="match status" value="1"/>
</dbReference>
<keyword evidence="3" id="KW-0808">Transferase</keyword>
<sequence>MKMILKKVHLYLYQASVAFFYFLLWPFMYYFSRKPERYKYLNRLRRVWGIVSSFCVGMRYRYHFEAPIYWSKTYIVCPNHTSNLDITAMSVLVKSNCCFMGKEELVDGLVTRLFFRTVDIPVNRESKMASFRAFKMAMDRLEKGITVIIFPEATIPDHYPPNLHQFKNGPFRMAIELKVPIIPVTSVNTWKIFWDDGKKYGSKPGVCDIFVHKPIETAHLTINDADALRDQVHAIISKKIEEHDHRRTNG</sequence>
<keyword evidence="4" id="KW-0443">Lipid metabolism</keyword>
<dbReference type="Proteomes" id="UP000618754">
    <property type="component" value="Unassembled WGS sequence"/>
</dbReference>
<gene>
    <name evidence="8" type="ORF">IDJ75_13830</name>
</gene>
<keyword evidence="2" id="KW-0444">Lipid biosynthesis</keyword>
<feature type="domain" description="Phospholipid/glycerol acyltransferase" evidence="7">
    <location>
        <begin position="74"/>
        <end position="189"/>
    </location>
</feature>
<dbReference type="PANTHER" id="PTHR10434">
    <property type="entry name" value="1-ACYL-SN-GLYCEROL-3-PHOSPHATE ACYLTRANSFERASE"/>
    <property type="match status" value="1"/>
</dbReference>
<proteinExistence type="predicted"/>
<dbReference type="SMART" id="SM00563">
    <property type="entry name" value="PlsC"/>
    <property type="match status" value="1"/>
</dbReference>
<dbReference type="Pfam" id="PF01553">
    <property type="entry name" value="Acyltransferase"/>
    <property type="match status" value="1"/>
</dbReference>
<organism evidence="8 9">
    <name type="scientific">Mucilaginibacter rigui</name>
    <dbReference type="NCBI Taxonomy" id="534635"/>
    <lineage>
        <taxon>Bacteria</taxon>
        <taxon>Pseudomonadati</taxon>
        <taxon>Bacteroidota</taxon>
        <taxon>Sphingobacteriia</taxon>
        <taxon>Sphingobacteriales</taxon>
        <taxon>Sphingobacteriaceae</taxon>
        <taxon>Mucilaginibacter</taxon>
    </lineage>
</organism>
<keyword evidence="6" id="KW-0812">Transmembrane</keyword>
<accession>A0ABR7X716</accession>
<evidence type="ECO:0000259" key="7">
    <source>
        <dbReference type="SMART" id="SM00563"/>
    </source>
</evidence>
<evidence type="ECO:0000313" key="9">
    <source>
        <dbReference type="Proteomes" id="UP000618754"/>
    </source>
</evidence>
<evidence type="ECO:0000256" key="4">
    <source>
        <dbReference type="ARBA" id="ARBA00023098"/>
    </source>
</evidence>
<feature type="transmembrane region" description="Helical" evidence="6">
    <location>
        <begin position="12"/>
        <end position="31"/>
    </location>
</feature>